<evidence type="ECO:0000313" key="3">
    <source>
        <dbReference type="EnsemblPlants" id="QL04p017304:mrna"/>
    </source>
</evidence>
<dbReference type="OrthoDB" id="185373at2759"/>
<dbReference type="GeneID" id="115984720"/>
<evidence type="ECO:0000256" key="1">
    <source>
        <dbReference type="ARBA" id="ARBA00022737"/>
    </source>
</evidence>
<reference evidence="3" key="2">
    <citation type="submission" date="2021-01" db="UniProtKB">
        <authorList>
            <consortium name="EnsemblPlants"/>
        </authorList>
    </citation>
    <scope>IDENTIFICATION</scope>
</reference>
<dbReference type="EnsemblPlants" id="QL04p017304:mrna">
    <property type="protein sequence ID" value="QL04p017304:mrna"/>
    <property type="gene ID" value="QL04p017304"/>
</dbReference>
<name>A0A7N2LDK7_QUELO</name>
<dbReference type="InterPro" id="IPR002885">
    <property type="entry name" value="PPR_rpt"/>
</dbReference>
<dbReference type="GO" id="GO:0003723">
    <property type="term" value="F:RNA binding"/>
    <property type="evidence" value="ECO:0007669"/>
    <property type="project" value="InterPro"/>
</dbReference>
<dbReference type="InterPro" id="IPR046960">
    <property type="entry name" value="PPR_At4g14850-like_plant"/>
</dbReference>
<keyword evidence="1" id="KW-0677">Repeat</keyword>
<dbReference type="PANTHER" id="PTHR47926">
    <property type="entry name" value="PENTATRICOPEPTIDE REPEAT-CONTAINING PROTEIN"/>
    <property type="match status" value="1"/>
</dbReference>
<dbReference type="PROSITE" id="PS51375">
    <property type="entry name" value="PPR"/>
    <property type="match status" value="2"/>
</dbReference>
<proteinExistence type="predicted"/>
<dbReference type="Pfam" id="PF13041">
    <property type="entry name" value="PPR_2"/>
    <property type="match status" value="1"/>
</dbReference>
<evidence type="ECO:0000256" key="2">
    <source>
        <dbReference type="PROSITE-ProRule" id="PRU00708"/>
    </source>
</evidence>
<dbReference type="Gene3D" id="1.25.40.10">
    <property type="entry name" value="Tetratricopeptide repeat domain"/>
    <property type="match status" value="3"/>
</dbReference>
<accession>A0A7N2LDK7</accession>
<feature type="repeat" description="PPR" evidence="2">
    <location>
        <begin position="95"/>
        <end position="129"/>
    </location>
</feature>
<dbReference type="InterPro" id="IPR011990">
    <property type="entry name" value="TPR-like_helical_dom_sf"/>
</dbReference>
<dbReference type="Gramene" id="QL04p017304:mrna">
    <property type="protein sequence ID" value="QL04p017304:mrna"/>
    <property type="gene ID" value="QL04p017304"/>
</dbReference>
<gene>
    <name evidence="3" type="primary">LOC115984720</name>
</gene>
<dbReference type="EMBL" id="LRBV02000004">
    <property type="status" value="NOT_ANNOTATED_CDS"/>
    <property type="molecule type" value="Genomic_DNA"/>
</dbReference>
<dbReference type="NCBIfam" id="TIGR00756">
    <property type="entry name" value="PPR"/>
    <property type="match status" value="3"/>
</dbReference>
<protein>
    <recommendedName>
        <fullName evidence="5">Pentatricopeptide repeat-containing protein</fullName>
    </recommendedName>
</protein>
<keyword evidence="4" id="KW-1185">Reference proteome</keyword>
<dbReference type="OMA" id="VKACTRI"/>
<evidence type="ECO:0008006" key="5">
    <source>
        <dbReference type="Google" id="ProtNLM"/>
    </source>
</evidence>
<dbReference type="InParanoid" id="A0A7N2LDK7"/>
<sequence length="249" mass="27805">MVGKALSHDFGALADDGMVKGARVAFDSMEKRDEVSWNSMVAGYVTNGLDLEAFEMFYQMRLAGVMLTQMIFATMIKLCANLKELGFARQLHCQNVVSWTAMISGYLQNGGTRQAVNLFCQMNRESVRPNHFTYSTILTADHPAISTFQLHAQVIKTNYEKSSSVGTALLDAYVKMGCIDEAAKVFELIDEKDIVAWSAMVAGYAQREDAEGAVKFISGWQKRVSNQMSLPSVVSFMPYFFTPYVFTRL</sequence>
<dbReference type="Pfam" id="PF01535">
    <property type="entry name" value="PPR"/>
    <property type="match status" value="3"/>
</dbReference>
<dbReference type="RefSeq" id="XP_030963596.1">
    <property type="nucleotide sequence ID" value="XM_031107736.1"/>
</dbReference>
<organism evidence="3 4">
    <name type="scientific">Quercus lobata</name>
    <name type="common">Valley oak</name>
    <dbReference type="NCBI Taxonomy" id="97700"/>
    <lineage>
        <taxon>Eukaryota</taxon>
        <taxon>Viridiplantae</taxon>
        <taxon>Streptophyta</taxon>
        <taxon>Embryophyta</taxon>
        <taxon>Tracheophyta</taxon>
        <taxon>Spermatophyta</taxon>
        <taxon>Magnoliopsida</taxon>
        <taxon>eudicotyledons</taxon>
        <taxon>Gunneridae</taxon>
        <taxon>Pentapetalae</taxon>
        <taxon>rosids</taxon>
        <taxon>fabids</taxon>
        <taxon>Fagales</taxon>
        <taxon>Fagaceae</taxon>
        <taxon>Quercus</taxon>
    </lineage>
</organism>
<dbReference type="AlphaFoldDB" id="A0A7N2LDK7"/>
<dbReference type="KEGG" id="qlo:115984720"/>
<dbReference type="GO" id="GO:0009451">
    <property type="term" value="P:RNA modification"/>
    <property type="evidence" value="ECO:0007669"/>
    <property type="project" value="InterPro"/>
</dbReference>
<feature type="repeat" description="PPR" evidence="2">
    <location>
        <begin position="33"/>
        <end position="67"/>
    </location>
</feature>
<dbReference type="Proteomes" id="UP000594261">
    <property type="component" value="Chromosome 4"/>
</dbReference>
<reference evidence="3 4" key="1">
    <citation type="journal article" date="2016" name="G3 (Bethesda)">
        <title>First Draft Assembly and Annotation of the Genome of a California Endemic Oak Quercus lobata Nee (Fagaceae).</title>
        <authorList>
            <person name="Sork V.L."/>
            <person name="Fitz-Gibbon S.T."/>
            <person name="Puiu D."/>
            <person name="Crepeau M."/>
            <person name="Gugger P.F."/>
            <person name="Sherman R."/>
            <person name="Stevens K."/>
            <person name="Langley C.H."/>
            <person name="Pellegrini M."/>
            <person name="Salzberg S.L."/>
        </authorList>
    </citation>
    <scope>NUCLEOTIDE SEQUENCE [LARGE SCALE GENOMIC DNA]</scope>
    <source>
        <strain evidence="3 4">cv. SW786</strain>
    </source>
</reference>
<evidence type="ECO:0000313" key="4">
    <source>
        <dbReference type="Proteomes" id="UP000594261"/>
    </source>
</evidence>